<organism evidence="18 19">
    <name type="scientific">Listeria weihenstephanensis</name>
    <dbReference type="NCBI Taxonomy" id="1006155"/>
    <lineage>
        <taxon>Bacteria</taxon>
        <taxon>Bacillati</taxon>
        <taxon>Bacillota</taxon>
        <taxon>Bacilli</taxon>
        <taxon>Bacillales</taxon>
        <taxon>Listeriaceae</taxon>
        <taxon>Listeria</taxon>
    </lineage>
</organism>
<evidence type="ECO:0000313" key="19">
    <source>
        <dbReference type="Proteomes" id="UP000223060"/>
    </source>
</evidence>
<dbReference type="PRINTS" id="PR00095">
    <property type="entry name" value="ANTSNTHASEI"/>
</dbReference>
<dbReference type="Pfam" id="PF00425">
    <property type="entry name" value="Chorismate_bind"/>
    <property type="match status" value="1"/>
</dbReference>
<evidence type="ECO:0000256" key="7">
    <source>
        <dbReference type="ARBA" id="ARBA00022605"/>
    </source>
</evidence>
<dbReference type="Pfam" id="PF04715">
    <property type="entry name" value="Anth_synt_I_N"/>
    <property type="match status" value="1"/>
</dbReference>
<dbReference type="RefSeq" id="WP_036061572.1">
    <property type="nucleotide sequence ID" value="NZ_CP011102.1"/>
</dbReference>
<comment type="pathway">
    <text evidence="2 15">Amino-acid biosynthesis; L-tryptophan biosynthesis; L-tryptophan from chorismate: step 1/5.</text>
</comment>
<dbReference type="GO" id="GO:0046872">
    <property type="term" value="F:metal ion binding"/>
    <property type="evidence" value="ECO:0007669"/>
    <property type="project" value="UniProtKB-KW"/>
</dbReference>
<dbReference type="InterPro" id="IPR015890">
    <property type="entry name" value="Chorismate_C"/>
</dbReference>
<name>A0A1S7FVJ9_9LIST</name>
<accession>A0A1S7FVJ9</accession>
<dbReference type="InterPro" id="IPR005256">
    <property type="entry name" value="Anth_synth_I_PabB"/>
</dbReference>
<evidence type="ECO:0000256" key="8">
    <source>
        <dbReference type="ARBA" id="ARBA00022723"/>
    </source>
</evidence>
<evidence type="ECO:0000259" key="16">
    <source>
        <dbReference type="Pfam" id="PF00425"/>
    </source>
</evidence>
<dbReference type="GO" id="GO:0004049">
    <property type="term" value="F:anthranilate synthase activity"/>
    <property type="evidence" value="ECO:0007669"/>
    <property type="project" value="UniProtKB-EC"/>
</dbReference>
<keyword evidence="11 15" id="KW-0057">Aromatic amino acid biosynthesis</keyword>
<dbReference type="PANTHER" id="PTHR11236:SF48">
    <property type="entry name" value="ISOCHORISMATE SYNTHASE MENF"/>
    <property type="match status" value="1"/>
</dbReference>
<evidence type="ECO:0000256" key="9">
    <source>
        <dbReference type="ARBA" id="ARBA00022822"/>
    </source>
</evidence>
<evidence type="ECO:0000256" key="10">
    <source>
        <dbReference type="ARBA" id="ARBA00022842"/>
    </source>
</evidence>
<keyword evidence="7 15" id="KW-0028">Amino-acid biosynthesis</keyword>
<dbReference type="InterPro" id="IPR006805">
    <property type="entry name" value="Anth_synth_I_N"/>
</dbReference>
<dbReference type="SUPFAM" id="SSF56322">
    <property type="entry name" value="ADC synthase"/>
    <property type="match status" value="1"/>
</dbReference>
<comment type="subunit">
    <text evidence="4 15">Heterotetramer consisting of two non-identical subunits: a beta subunit (TrpG) and a large alpha subunit (TrpE).</text>
</comment>
<comment type="catalytic activity">
    <reaction evidence="14 15">
        <text>chorismate + L-glutamine = anthranilate + pyruvate + L-glutamate + H(+)</text>
        <dbReference type="Rhea" id="RHEA:21732"/>
        <dbReference type="ChEBI" id="CHEBI:15361"/>
        <dbReference type="ChEBI" id="CHEBI:15378"/>
        <dbReference type="ChEBI" id="CHEBI:16567"/>
        <dbReference type="ChEBI" id="CHEBI:29748"/>
        <dbReference type="ChEBI" id="CHEBI:29985"/>
        <dbReference type="ChEBI" id="CHEBI:58359"/>
        <dbReference type="EC" id="4.1.3.27"/>
    </reaction>
</comment>
<dbReference type="EC" id="4.1.3.27" evidence="5 15"/>
<keyword evidence="8 15" id="KW-0479">Metal-binding</keyword>
<evidence type="ECO:0000256" key="1">
    <source>
        <dbReference type="ARBA" id="ARBA00001946"/>
    </source>
</evidence>
<evidence type="ECO:0000256" key="4">
    <source>
        <dbReference type="ARBA" id="ARBA00011575"/>
    </source>
</evidence>
<evidence type="ECO:0000256" key="14">
    <source>
        <dbReference type="ARBA" id="ARBA00047683"/>
    </source>
</evidence>
<evidence type="ECO:0000256" key="11">
    <source>
        <dbReference type="ARBA" id="ARBA00023141"/>
    </source>
</evidence>
<evidence type="ECO:0000256" key="2">
    <source>
        <dbReference type="ARBA" id="ARBA00004873"/>
    </source>
</evidence>
<comment type="cofactor">
    <cofactor evidence="1 15">
        <name>Mg(2+)</name>
        <dbReference type="ChEBI" id="CHEBI:18420"/>
    </cofactor>
</comment>
<evidence type="ECO:0000256" key="5">
    <source>
        <dbReference type="ARBA" id="ARBA00012266"/>
    </source>
</evidence>
<comment type="function">
    <text evidence="13 15">Part of a heterotetrameric complex that catalyzes the two-step biosynthesis of anthranilate, an intermediate in the biosynthesis of L-tryptophan. In the first step, the glutamine-binding beta subunit (TrpG) of anthranilate synthase (AS) provides the glutamine amidotransferase activity which generates ammonia as a substrate that, along with chorismate, is used in the second step, catalyzed by the large alpha subunit of AS (TrpE) to produce anthranilate. In the absence of TrpG, TrpE can synthesize anthranilate directly from chorismate and high concentrations of ammonia.</text>
</comment>
<keyword evidence="19" id="KW-1185">Reference proteome</keyword>
<evidence type="ECO:0000256" key="6">
    <source>
        <dbReference type="ARBA" id="ARBA00020653"/>
    </source>
</evidence>
<evidence type="ECO:0000256" key="13">
    <source>
        <dbReference type="ARBA" id="ARBA00025634"/>
    </source>
</evidence>
<evidence type="ECO:0000256" key="15">
    <source>
        <dbReference type="RuleBase" id="RU364045"/>
    </source>
</evidence>
<dbReference type="Gene3D" id="3.60.120.10">
    <property type="entry name" value="Anthranilate synthase"/>
    <property type="match status" value="1"/>
</dbReference>
<keyword evidence="10 15" id="KW-0460">Magnesium</keyword>
<dbReference type="UniPathway" id="UPA00035">
    <property type="reaction ID" value="UER00040"/>
</dbReference>
<dbReference type="EMBL" id="CP011102">
    <property type="protein sequence ID" value="AQY51387.1"/>
    <property type="molecule type" value="Genomic_DNA"/>
</dbReference>
<sequence>MKLTKKINADTITAILAYERLDGKNKALLEGAARDADAGRYSIIAMDPVHEIKVYGQRFVMDGVEKIVADPLAELDKVIRTAPKMADSLPFEAGAIGYVGYDTIALYEDLGEMPRETREGLADIHFMLYESFLIMDHQAEEMTLVQDNCYSNRTESEMREALDRMQEQLVTAGEREMRDVVVTPMEYTSNVTKAEYMMQVERAKEHIRNGDFFQIVLSQRLEAPFAGDAFDYYRKLRLLNPSPYLFFVDFGETKLIGSSPESLVSVTGDVVVTNPIAGTRKRGATKQEDERLADELLHDEKELAEHRMLVDLGRNDIGKIAVTGSVSVPVYLTIERYRFLMHLVSVVDGVLKPGLTAMDALKSVLPAGTVSGAPKIRAMERIYEWENVKRGPYAGAVGYLTHQGDCDFALAIRTMVLHQETAYVQAGAGIVYDSDPESEYLETLQKAKALLEVGK</sequence>
<keyword evidence="12 15" id="KW-0456">Lyase</keyword>
<dbReference type="Proteomes" id="UP000223060">
    <property type="component" value="Chromosome"/>
</dbReference>
<dbReference type="KEGG" id="lwi:UE46_10170"/>
<evidence type="ECO:0000259" key="17">
    <source>
        <dbReference type="Pfam" id="PF04715"/>
    </source>
</evidence>
<feature type="domain" description="Anthranilate synthase component I N-terminal" evidence="17">
    <location>
        <begin position="10"/>
        <end position="144"/>
    </location>
</feature>
<reference evidence="19" key="1">
    <citation type="submission" date="2015-03" db="EMBL/GenBank/DDBJ databases">
        <authorList>
            <person name="Ferrari E."/>
            <person name="Walter M.C."/>
            <person name="Huptas C."/>
            <person name="Scherer S."/>
            <person name="Mueller-Herbst S."/>
        </authorList>
    </citation>
    <scope>NUCLEOTIDE SEQUENCE [LARGE SCALE GENOMIC DNA]</scope>
    <source>
        <strain evidence="19">LWP01</strain>
    </source>
</reference>
<dbReference type="PANTHER" id="PTHR11236">
    <property type="entry name" value="AMINOBENZOATE/ANTHRANILATE SYNTHASE"/>
    <property type="match status" value="1"/>
</dbReference>
<dbReference type="GO" id="GO:0000162">
    <property type="term" value="P:L-tryptophan biosynthetic process"/>
    <property type="evidence" value="ECO:0007669"/>
    <property type="project" value="UniProtKB-UniPathway"/>
</dbReference>
<dbReference type="NCBIfam" id="TIGR00564">
    <property type="entry name" value="trpE_most"/>
    <property type="match status" value="1"/>
</dbReference>
<gene>
    <name evidence="15" type="primary">trpE</name>
    <name evidence="18" type="ORF">UE46_10170</name>
</gene>
<dbReference type="AlphaFoldDB" id="A0A1S7FVJ9"/>
<proteinExistence type="inferred from homology"/>
<protein>
    <recommendedName>
        <fullName evidence="6 15">Anthranilate synthase component 1</fullName>
        <ecNumber evidence="5 15">4.1.3.27</ecNumber>
    </recommendedName>
</protein>
<dbReference type="InterPro" id="IPR019999">
    <property type="entry name" value="Anth_synth_I-like"/>
</dbReference>
<dbReference type="InterPro" id="IPR005801">
    <property type="entry name" value="ADC_synthase"/>
</dbReference>
<keyword evidence="9 15" id="KW-0822">Tryptophan biosynthesis</keyword>
<evidence type="ECO:0000313" key="18">
    <source>
        <dbReference type="EMBL" id="AQY51387.1"/>
    </source>
</evidence>
<feature type="domain" description="Chorismate-utilising enzyme C-terminal" evidence="16">
    <location>
        <begin position="193"/>
        <end position="446"/>
    </location>
</feature>
<comment type="similarity">
    <text evidence="3 15">Belongs to the anthranilate synthase component I family.</text>
</comment>
<evidence type="ECO:0000256" key="12">
    <source>
        <dbReference type="ARBA" id="ARBA00023239"/>
    </source>
</evidence>
<evidence type="ECO:0000256" key="3">
    <source>
        <dbReference type="ARBA" id="ARBA00009562"/>
    </source>
</evidence>